<dbReference type="Proteomes" id="UP000317909">
    <property type="component" value="Chromosome"/>
</dbReference>
<keyword evidence="12" id="KW-0233">DNA recombination</keyword>
<keyword evidence="4" id="KW-0479">Metal-binding</keyword>
<evidence type="ECO:0000256" key="11">
    <source>
        <dbReference type="ARBA" id="ARBA00023125"/>
    </source>
</evidence>
<dbReference type="PANTHER" id="PTHR13710">
    <property type="entry name" value="DNA HELICASE RECQ FAMILY MEMBER"/>
    <property type="match status" value="1"/>
</dbReference>
<keyword evidence="8 21" id="KW-0347">Helicase</keyword>
<dbReference type="Gene3D" id="1.10.10.10">
    <property type="entry name" value="Winged helix-like DNA-binding domain superfamily/Winged helix DNA-binding domain"/>
    <property type="match status" value="1"/>
</dbReference>
<dbReference type="InterPro" id="IPR032284">
    <property type="entry name" value="RecQ_Zn-bd"/>
</dbReference>
<dbReference type="InterPro" id="IPR002121">
    <property type="entry name" value="HRDC_dom"/>
</dbReference>
<evidence type="ECO:0000256" key="8">
    <source>
        <dbReference type="ARBA" id="ARBA00022806"/>
    </source>
</evidence>
<feature type="region of interest" description="Disordered" evidence="17">
    <location>
        <begin position="505"/>
        <end position="534"/>
    </location>
</feature>
<dbReference type="Pfam" id="PF16124">
    <property type="entry name" value="RecQ_Zn_bind"/>
    <property type="match status" value="1"/>
</dbReference>
<dbReference type="GO" id="GO:0043138">
    <property type="term" value="F:3'-5' DNA helicase activity"/>
    <property type="evidence" value="ECO:0007669"/>
    <property type="project" value="UniProtKB-EC"/>
</dbReference>
<dbReference type="NCBIfam" id="TIGR00614">
    <property type="entry name" value="recQ_fam"/>
    <property type="match status" value="1"/>
</dbReference>
<keyword evidence="6" id="KW-0227">DNA damage</keyword>
<dbReference type="Pfam" id="PF00570">
    <property type="entry name" value="HRDC"/>
    <property type="match status" value="1"/>
</dbReference>
<dbReference type="InterPro" id="IPR036388">
    <property type="entry name" value="WH-like_DNA-bd_sf"/>
</dbReference>
<dbReference type="CDD" id="cd17920">
    <property type="entry name" value="DEXHc_RecQ"/>
    <property type="match status" value="1"/>
</dbReference>
<dbReference type="Gene3D" id="1.10.150.80">
    <property type="entry name" value="HRDC domain"/>
    <property type="match status" value="1"/>
</dbReference>
<dbReference type="GO" id="GO:0009432">
    <property type="term" value="P:SOS response"/>
    <property type="evidence" value="ECO:0007669"/>
    <property type="project" value="UniProtKB-UniRule"/>
</dbReference>
<proteinExistence type="inferred from homology"/>
<comment type="cofactor">
    <cofactor evidence="2">
        <name>Zn(2+)</name>
        <dbReference type="ChEBI" id="CHEBI:29105"/>
    </cofactor>
</comment>
<evidence type="ECO:0000313" key="21">
    <source>
        <dbReference type="EMBL" id="QDT70907.1"/>
    </source>
</evidence>
<organism evidence="21 22">
    <name type="scientific">Lacipirellula limnantheis</name>
    <dbReference type="NCBI Taxonomy" id="2528024"/>
    <lineage>
        <taxon>Bacteria</taxon>
        <taxon>Pseudomonadati</taxon>
        <taxon>Planctomycetota</taxon>
        <taxon>Planctomycetia</taxon>
        <taxon>Pirellulales</taxon>
        <taxon>Lacipirellulaceae</taxon>
        <taxon>Lacipirellula</taxon>
    </lineage>
</organism>
<dbReference type="InterPro" id="IPR018982">
    <property type="entry name" value="RQC_domain"/>
</dbReference>
<dbReference type="GO" id="GO:0003677">
    <property type="term" value="F:DNA binding"/>
    <property type="evidence" value="ECO:0007669"/>
    <property type="project" value="UniProtKB-KW"/>
</dbReference>
<keyword evidence="22" id="KW-1185">Reference proteome</keyword>
<dbReference type="Gene3D" id="3.40.50.300">
    <property type="entry name" value="P-loop containing nucleotide triphosphate hydrolases"/>
    <property type="match status" value="2"/>
</dbReference>
<dbReference type="Pfam" id="PF00270">
    <property type="entry name" value="DEAD"/>
    <property type="match status" value="1"/>
</dbReference>
<dbReference type="PROSITE" id="PS50967">
    <property type="entry name" value="HRDC"/>
    <property type="match status" value="1"/>
</dbReference>
<comment type="similarity">
    <text evidence="3">Belongs to the helicase family. RecQ subfamily.</text>
</comment>
<dbReference type="InterPro" id="IPR004589">
    <property type="entry name" value="DNA_helicase_ATP-dep_RecQ"/>
</dbReference>
<dbReference type="FunFam" id="3.40.50.300:FF:000296">
    <property type="entry name" value="ATP-dependent DNA helicase RecQ"/>
    <property type="match status" value="1"/>
</dbReference>
<evidence type="ECO:0000256" key="10">
    <source>
        <dbReference type="ARBA" id="ARBA00022840"/>
    </source>
</evidence>
<dbReference type="SUPFAM" id="SSF52540">
    <property type="entry name" value="P-loop containing nucleoside triphosphate hydrolases"/>
    <property type="match status" value="1"/>
</dbReference>
<dbReference type="PROSITE" id="PS51192">
    <property type="entry name" value="HELICASE_ATP_BIND_1"/>
    <property type="match status" value="1"/>
</dbReference>
<evidence type="ECO:0000256" key="1">
    <source>
        <dbReference type="ARBA" id="ARBA00001946"/>
    </source>
</evidence>
<dbReference type="PROSITE" id="PS51194">
    <property type="entry name" value="HELICASE_CTER"/>
    <property type="match status" value="1"/>
</dbReference>
<evidence type="ECO:0000256" key="9">
    <source>
        <dbReference type="ARBA" id="ARBA00022833"/>
    </source>
</evidence>
<dbReference type="Pfam" id="PF00271">
    <property type="entry name" value="Helicase_C"/>
    <property type="match status" value="1"/>
</dbReference>
<evidence type="ECO:0000256" key="12">
    <source>
        <dbReference type="ARBA" id="ARBA00023172"/>
    </source>
</evidence>
<keyword evidence="7 21" id="KW-0378">Hydrolase</keyword>
<dbReference type="GO" id="GO:0016787">
    <property type="term" value="F:hydrolase activity"/>
    <property type="evidence" value="ECO:0007669"/>
    <property type="project" value="UniProtKB-KW"/>
</dbReference>
<dbReference type="KEGG" id="llh:I41_00600"/>
<dbReference type="GO" id="GO:0009378">
    <property type="term" value="F:four-way junction helicase activity"/>
    <property type="evidence" value="ECO:0007669"/>
    <property type="project" value="TreeGrafter"/>
</dbReference>
<keyword evidence="5" id="KW-0547">Nucleotide-binding</keyword>
<dbReference type="SMART" id="SM00490">
    <property type="entry name" value="HELICc"/>
    <property type="match status" value="1"/>
</dbReference>
<keyword evidence="11" id="KW-0238">DNA-binding</keyword>
<keyword evidence="14" id="KW-0413">Isomerase</keyword>
<dbReference type="Pfam" id="PF14493">
    <property type="entry name" value="HTH_40"/>
    <property type="match status" value="1"/>
</dbReference>
<evidence type="ECO:0000256" key="5">
    <source>
        <dbReference type="ARBA" id="ARBA00022741"/>
    </source>
</evidence>
<dbReference type="SMART" id="SM00341">
    <property type="entry name" value="HRDC"/>
    <property type="match status" value="1"/>
</dbReference>
<dbReference type="InterPro" id="IPR010997">
    <property type="entry name" value="HRDC-like_sf"/>
</dbReference>
<evidence type="ECO:0000256" key="7">
    <source>
        <dbReference type="ARBA" id="ARBA00022801"/>
    </source>
</evidence>
<dbReference type="NCBIfam" id="TIGR01389">
    <property type="entry name" value="recQ"/>
    <property type="match status" value="1"/>
</dbReference>
<dbReference type="InterPro" id="IPR014001">
    <property type="entry name" value="Helicase_ATP-bd"/>
</dbReference>
<evidence type="ECO:0000256" key="2">
    <source>
        <dbReference type="ARBA" id="ARBA00001947"/>
    </source>
</evidence>
<evidence type="ECO:0000256" key="6">
    <source>
        <dbReference type="ARBA" id="ARBA00022763"/>
    </source>
</evidence>
<dbReference type="SUPFAM" id="SSF47819">
    <property type="entry name" value="HRDC-like"/>
    <property type="match status" value="1"/>
</dbReference>
<dbReference type="InterPro" id="IPR006293">
    <property type="entry name" value="DNA_helicase_ATP-dep_RecQ_bac"/>
</dbReference>
<evidence type="ECO:0000313" key="22">
    <source>
        <dbReference type="Proteomes" id="UP000317909"/>
    </source>
</evidence>
<feature type="domain" description="HRDC" evidence="18">
    <location>
        <begin position="534"/>
        <end position="614"/>
    </location>
</feature>
<dbReference type="Pfam" id="PF09382">
    <property type="entry name" value="RQC"/>
    <property type="match status" value="1"/>
</dbReference>
<accession>A0A517TRA8</accession>
<reference evidence="21 22" key="1">
    <citation type="submission" date="2019-02" db="EMBL/GenBank/DDBJ databases">
        <title>Deep-cultivation of Planctomycetes and their phenomic and genomic characterization uncovers novel biology.</title>
        <authorList>
            <person name="Wiegand S."/>
            <person name="Jogler M."/>
            <person name="Boedeker C."/>
            <person name="Pinto D."/>
            <person name="Vollmers J."/>
            <person name="Rivas-Marin E."/>
            <person name="Kohn T."/>
            <person name="Peeters S.H."/>
            <person name="Heuer A."/>
            <person name="Rast P."/>
            <person name="Oberbeckmann S."/>
            <person name="Bunk B."/>
            <person name="Jeske O."/>
            <person name="Meyerdierks A."/>
            <person name="Storesund J.E."/>
            <person name="Kallscheuer N."/>
            <person name="Luecker S."/>
            <person name="Lage O.M."/>
            <person name="Pohl T."/>
            <person name="Merkel B.J."/>
            <person name="Hornburger P."/>
            <person name="Mueller R.-W."/>
            <person name="Bruemmer F."/>
            <person name="Labrenz M."/>
            <person name="Spormann A.M."/>
            <person name="Op den Camp H."/>
            <person name="Overmann J."/>
            <person name="Amann R."/>
            <person name="Jetten M.S.M."/>
            <person name="Mascher T."/>
            <person name="Medema M.H."/>
            <person name="Devos D.P."/>
            <person name="Kaster A.-K."/>
            <person name="Ovreas L."/>
            <person name="Rohde M."/>
            <person name="Galperin M.Y."/>
            <person name="Jogler C."/>
        </authorList>
    </citation>
    <scope>NUCLEOTIDE SEQUENCE [LARGE SCALE GENOMIC DNA]</scope>
    <source>
        <strain evidence="21 22">I41</strain>
    </source>
</reference>
<dbReference type="GO" id="GO:0005737">
    <property type="term" value="C:cytoplasm"/>
    <property type="evidence" value="ECO:0007669"/>
    <property type="project" value="TreeGrafter"/>
</dbReference>
<dbReference type="SMART" id="SM00956">
    <property type="entry name" value="RQC"/>
    <property type="match status" value="1"/>
</dbReference>
<dbReference type="FunFam" id="3.40.50.300:FF:000156">
    <property type="entry name" value="ATP-dependent DNA helicase recQ"/>
    <property type="match status" value="1"/>
</dbReference>
<dbReference type="GO" id="GO:0006260">
    <property type="term" value="P:DNA replication"/>
    <property type="evidence" value="ECO:0007669"/>
    <property type="project" value="InterPro"/>
</dbReference>
<evidence type="ECO:0000256" key="13">
    <source>
        <dbReference type="ARBA" id="ARBA00023204"/>
    </source>
</evidence>
<dbReference type="InterPro" id="IPR044876">
    <property type="entry name" value="HRDC_dom_sf"/>
</dbReference>
<sequence length="740" mass="81536">MSSQVASPPHVEAQLLEALRRYWGYDSFLPLQAEAMGATMARQDSVVVLPTGGGKSLCYQAPAVCREGLALVVSPLISLMKDQVDALQACGVPAAAINSTLTPGERRDVAEQIRRGELKLVYVAPERLLAERTLEFFKQTPLSLIAIDEAHCISQWGHDFRPEYRGLKILKAHFPGVSVHAYTATASERVQRDIADQLGLHQPQMLIGSFDRPNLIFRIRRPANRFADVCQLVEQRKGEAGIVYCISRKEVDKTAEALRALGYRALPYHAGLSDDQRHRNQDAFLDEKADIVVATVAFGMGIDKSNVRYVIHAGMPKSLEHYVQESGRAGRDGLEADCLLLYSGRDAIVWRGLMEKGENGADAAALQSLAAMERFCGGVTCRHRAIVNYFGQELDNDNCGACDVCLGELNLVDEPVVLAQKILSCVIRLDQRFGADYTSKVLAGSNESRIRELGHDSLSTYGLLSEHRHSAIREWVEQLVGQAYLRKAGEYGTLELTETGRALLKGQGTPQLTKPAPVGRESKARGGKSTDNWEGVDRGLFEELRKLRTTLANEHGVPPYVVFGDAALRDMARRRPSTLEAFLEVRGVGERKRDDYGDAFVTAITDYYSDRGVPVDVAETGSESTPPRRTRIDDAEGRAGPNAATTASFGHFRRGASIEEVMESMGRARSTVAGYLSEYLRYEQIQDPSPWVEDELVKRIELAIAEVGLVGLKPIFDHLGGDVPYEHIRIVATCVANREG</sequence>
<dbReference type="GO" id="GO:0030894">
    <property type="term" value="C:replisome"/>
    <property type="evidence" value="ECO:0007669"/>
    <property type="project" value="TreeGrafter"/>
</dbReference>
<dbReference type="EC" id="5.6.2.4" evidence="16"/>
<dbReference type="InterPro" id="IPR027417">
    <property type="entry name" value="P-loop_NTPase"/>
</dbReference>
<dbReference type="OrthoDB" id="9763310at2"/>
<dbReference type="GO" id="GO:0043590">
    <property type="term" value="C:bacterial nucleoid"/>
    <property type="evidence" value="ECO:0007669"/>
    <property type="project" value="TreeGrafter"/>
</dbReference>
<dbReference type="GO" id="GO:0006281">
    <property type="term" value="P:DNA repair"/>
    <property type="evidence" value="ECO:0007669"/>
    <property type="project" value="UniProtKB-KW"/>
</dbReference>
<comment type="catalytic activity">
    <reaction evidence="15">
        <text>Couples ATP hydrolysis with the unwinding of duplex DNA by translocating in the 3'-5' direction.</text>
        <dbReference type="EC" id="5.6.2.4"/>
    </reaction>
</comment>
<dbReference type="InterPro" id="IPR011545">
    <property type="entry name" value="DEAD/DEAH_box_helicase_dom"/>
</dbReference>
<dbReference type="SMART" id="SM00487">
    <property type="entry name" value="DEXDc"/>
    <property type="match status" value="1"/>
</dbReference>
<evidence type="ECO:0000256" key="14">
    <source>
        <dbReference type="ARBA" id="ARBA00023235"/>
    </source>
</evidence>
<keyword evidence="9" id="KW-0862">Zinc</keyword>
<feature type="region of interest" description="Disordered" evidence="17">
    <location>
        <begin position="616"/>
        <end position="646"/>
    </location>
</feature>
<comment type="cofactor">
    <cofactor evidence="1">
        <name>Mg(2+)</name>
        <dbReference type="ChEBI" id="CHEBI:18420"/>
    </cofactor>
</comment>
<evidence type="ECO:0000256" key="17">
    <source>
        <dbReference type="SAM" id="MobiDB-lite"/>
    </source>
</evidence>
<gene>
    <name evidence="21" type="primary">recQ_1</name>
    <name evidence="21" type="ORF">I41_00600</name>
</gene>
<feature type="domain" description="Helicase C-terminal" evidence="20">
    <location>
        <begin position="228"/>
        <end position="372"/>
    </location>
</feature>
<dbReference type="InterPro" id="IPR029491">
    <property type="entry name" value="Helicase_HTH"/>
</dbReference>
<protein>
    <recommendedName>
        <fullName evidence="16">DNA helicase RecQ</fullName>
        <ecNumber evidence="16">5.6.2.4</ecNumber>
    </recommendedName>
</protein>
<evidence type="ECO:0000256" key="3">
    <source>
        <dbReference type="ARBA" id="ARBA00005446"/>
    </source>
</evidence>
<evidence type="ECO:0000256" key="15">
    <source>
        <dbReference type="ARBA" id="ARBA00034617"/>
    </source>
</evidence>
<keyword evidence="13" id="KW-0234">DNA repair</keyword>
<name>A0A517TRA8_9BACT</name>
<dbReference type="InterPro" id="IPR036390">
    <property type="entry name" value="WH_DNA-bd_sf"/>
</dbReference>
<dbReference type="SUPFAM" id="SSF46785">
    <property type="entry name" value="Winged helix' DNA-binding domain"/>
    <property type="match status" value="1"/>
</dbReference>
<dbReference type="GO" id="GO:0046872">
    <property type="term" value="F:metal ion binding"/>
    <property type="evidence" value="ECO:0007669"/>
    <property type="project" value="UniProtKB-KW"/>
</dbReference>
<dbReference type="PANTHER" id="PTHR13710:SF105">
    <property type="entry name" value="ATP-DEPENDENT DNA HELICASE Q1"/>
    <property type="match status" value="1"/>
</dbReference>
<evidence type="ECO:0000256" key="4">
    <source>
        <dbReference type="ARBA" id="ARBA00022723"/>
    </source>
</evidence>
<evidence type="ECO:0000259" key="20">
    <source>
        <dbReference type="PROSITE" id="PS51194"/>
    </source>
</evidence>
<keyword evidence="10" id="KW-0067">ATP-binding</keyword>
<dbReference type="EMBL" id="CP036339">
    <property type="protein sequence ID" value="QDT70907.1"/>
    <property type="molecule type" value="Genomic_DNA"/>
</dbReference>
<feature type="domain" description="Helicase ATP-binding" evidence="19">
    <location>
        <begin position="36"/>
        <end position="204"/>
    </location>
</feature>
<evidence type="ECO:0000256" key="16">
    <source>
        <dbReference type="NCBIfam" id="TIGR01389"/>
    </source>
</evidence>
<dbReference type="RefSeq" id="WP_145429859.1">
    <property type="nucleotide sequence ID" value="NZ_CP036339.1"/>
</dbReference>
<dbReference type="GO" id="GO:0006310">
    <property type="term" value="P:DNA recombination"/>
    <property type="evidence" value="ECO:0007669"/>
    <property type="project" value="UniProtKB-UniRule"/>
</dbReference>
<dbReference type="AlphaFoldDB" id="A0A517TRA8"/>
<dbReference type="GO" id="GO:0005524">
    <property type="term" value="F:ATP binding"/>
    <property type="evidence" value="ECO:0007669"/>
    <property type="project" value="UniProtKB-KW"/>
</dbReference>
<dbReference type="InterPro" id="IPR001650">
    <property type="entry name" value="Helicase_C-like"/>
</dbReference>
<evidence type="ECO:0000259" key="18">
    <source>
        <dbReference type="PROSITE" id="PS50967"/>
    </source>
</evidence>
<dbReference type="CDD" id="cd18794">
    <property type="entry name" value="SF2_C_RecQ"/>
    <property type="match status" value="1"/>
</dbReference>
<evidence type="ECO:0000259" key="19">
    <source>
        <dbReference type="PROSITE" id="PS51192"/>
    </source>
</evidence>